<organism evidence="2 3">
    <name type="scientific">Yersinia intermedia</name>
    <dbReference type="NCBI Taxonomy" id="631"/>
    <lineage>
        <taxon>Bacteria</taxon>
        <taxon>Pseudomonadati</taxon>
        <taxon>Pseudomonadota</taxon>
        <taxon>Gammaproteobacteria</taxon>
        <taxon>Enterobacterales</taxon>
        <taxon>Yersiniaceae</taxon>
        <taxon>Yersinia</taxon>
    </lineage>
</organism>
<dbReference type="PROSITE" id="PS50943">
    <property type="entry name" value="HTH_CROC1"/>
    <property type="match status" value="1"/>
</dbReference>
<sequence>MKKKPLTNEQLADAERLKLIFEAKKNDLGLSQETLAEQMGMGQSGVSQLLNGSNAINATHAAQFAKALGIKVDEFSPSLAREIAEMFEAVDQNGNQVRRYTYPVLTEVQAGAFAAVGAFREADAKCWVDTTRKASNDSFWLEVSGHSMTAPPGSKPSFPEGMLILVDPAEDVEPGDFCVAGIYGDTEVTFKKFVWEDGKPWLEPLNPNPRYQSIECNDNCRIIGKVVKAQWPEDTFN</sequence>
<evidence type="ECO:0000313" key="2">
    <source>
        <dbReference type="EMBL" id="CNF19571.1"/>
    </source>
</evidence>
<dbReference type="CDD" id="cd00093">
    <property type="entry name" value="HTH_XRE"/>
    <property type="match status" value="1"/>
</dbReference>
<dbReference type="InterPro" id="IPR010982">
    <property type="entry name" value="Lambda_DNA-bd_dom_sf"/>
</dbReference>
<dbReference type="Gene3D" id="1.10.260.40">
    <property type="entry name" value="lambda repressor-like DNA-binding domains"/>
    <property type="match status" value="1"/>
</dbReference>
<dbReference type="CDD" id="cd06529">
    <property type="entry name" value="S24_LexA-like"/>
    <property type="match status" value="1"/>
</dbReference>
<dbReference type="OrthoDB" id="9791537at2"/>
<dbReference type="InterPro" id="IPR050077">
    <property type="entry name" value="LexA_repressor"/>
</dbReference>
<dbReference type="InterPro" id="IPR015927">
    <property type="entry name" value="Peptidase_S24_S26A/B/C"/>
</dbReference>
<dbReference type="Proteomes" id="UP000038750">
    <property type="component" value="Unassembled WGS sequence"/>
</dbReference>
<accession>A0A0T9LSB3</accession>
<dbReference type="SUPFAM" id="SSF47413">
    <property type="entry name" value="lambda repressor-like DNA-binding domains"/>
    <property type="match status" value="1"/>
</dbReference>
<dbReference type="SUPFAM" id="SSF51306">
    <property type="entry name" value="LexA/Signal peptidase"/>
    <property type="match status" value="1"/>
</dbReference>
<dbReference type="PANTHER" id="PTHR33516">
    <property type="entry name" value="LEXA REPRESSOR"/>
    <property type="match status" value="1"/>
</dbReference>
<protein>
    <submittedName>
        <fullName evidence="2">XRE family transcriptional regulator</fullName>
    </submittedName>
</protein>
<dbReference type="InterPro" id="IPR039418">
    <property type="entry name" value="LexA-like"/>
</dbReference>
<dbReference type="Pfam" id="PF01381">
    <property type="entry name" value="HTH_3"/>
    <property type="match status" value="1"/>
</dbReference>
<dbReference type="PANTHER" id="PTHR33516:SF2">
    <property type="entry name" value="LEXA REPRESSOR-RELATED"/>
    <property type="match status" value="1"/>
</dbReference>
<dbReference type="AlphaFoldDB" id="A0A0T9LSB3"/>
<proteinExistence type="predicted"/>
<gene>
    <name evidence="2" type="ORF">ERS008530_00657</name>
</gene>
<dbReference type="Gene3D" id="2.10.109.10">
    <property type="entry name" value="Umud Fragment, subunit A"/>
    <property type="match status" value="1"/>
</dbReference>
<evidence type="ECO:0000259" key="1">
    <source>
        <dbReference type="PROSITE" id="PS50943"/>
    </source>
</evidence>
<dbReference type="InterPro" id="IPR001387">
    <property type="entry name" value="Cro/C1-type_HTH"/>
</dbReference>
<dbReference type="SMART" id="SM00530">
    <property type="entry name" value="HTH_XRE"/>
    <property type="match status" value="1"/>
</dbReference>
<dbReference type="RefSeq" id="WP_050072791.1">
    <property type="nucleotide sequence ID" value="NZ_CPZJ01000002.1"/>
</dbReference>
<dbReference type="Pfam" id="PF00717">
    <property type="entry name" value="Peptidase_S24"/>
    <property type="match status" value="1"/>
</dbReference>
<dbReference type="InterPro" id="IPR036286">
    <property type="entry name" value="LexA/Signal_pep-like_sf"/>
</dbReference>
<reference evidence="2 3" key="1">
    <citation type="submission" date="2015-03" db="EMBL/GenBank/DDBJ databases">
        <authorList>
            <person name="Murphy D."/>
        </authorList>
    </citation>
    <scope>NUCLEOTIDE SEQUENCE [LARGE SCALE GENOMIC DNA]</scope>
    <source>
        <strain evidence="2 3">BR165/97</strain>
    </source>
</reference>
<dbReference type="GO" id="GO:0003677">
    <property type="term" value="F:DNA binding"/>
    <property type="evidence" value="ECO:0007669"/>
    <property type="project" value="InterPro"/>
</dbReference>
<dbReference type="EMBL" id="CPZJ01000002">
    <property type="protein sequence ID" value="CNF19571.1"/>
    <property type="molecule type" value="Genomic_DNA"/>
</dbReference>
<evidence type="ECO:0000313" key="3">
    <source>
        <dbReference type="Proteomes" id="UP000038750"/>
    </source>
</evidence>
<name>A0A0T9LSB3_YERIN</name>
<feature type="domain" description="HTH cro/C1-type" evidence="1">
    <location>
        <begin position="17"/>
        <end position="75"/>
    </location>
</feature>